<keyword evidence="4" id="KW-1185">Reference proteome</keyword>
<feature type="chain" id="PRO_5012048350" evidence="1">
    <location>
        <begin position="20"/>
        <end position="131"/>
    </location>
</feature>
<gene>
    <name evidence="3" type="ORF">SAMN05444266_105444</name>
</gene>
<evidence type="ECO:0000259" key="2">
    <source>
        <dbReference type="Pfam" id="PF07007"/>
    </source>
</evidence>
<dbReference type="Proteomes" id="UP000184420">
    <property type="component" value="Unassembled WGS sequence"/>
</dbReference>
<dbReference type="EMBL" id="FRBL01000005">
    <property type="protein sequence ID" value="SHL91081.1"/>
    <property type="molecule type" value="Genomic_DNA"/>
</dbReference>
<dbReference type="OrthoDB" id="7340239at2"/>
<evidence type="ECO:0000313" key="3">
    <source>
        <dbReference type="EMBL" id="SHL91081.1"/>
    </source>
</evidence>
<feature type="signal peptide" evidence="1">
    <location>
        <begin position="1"/>
        <end position="19"/>
    </location>
</feature>
<protein>
    <submittedName>
        <fullName evidence="3">Uncharacterized conserved protein YecT, DUF1311 family</fullName>
    </submittedName>
</protein>
<organism evidence="3 4">
    <name type="scientific">Chitinophaga jiangningensis</name>
    <dbReference type="NCBI Taxonomy" id="1419482"/>
    <lineage>
        <taxon>Bacteria</taxon>
        <taxon>Pseudomonadati</taxon>
        <taxon>Bacteroidota</taxon>
        <taxon>Chitinophagia</taxon>
        <taxon>Chitinophagales</taxon>
        <taxon>Chitinophagaceae</taxon>
        <taxon>Chitinophaga</taxon>
    </lineage>
</organism>
<feature type="domain" description="Lysozyme inhibitor LprI-like N-terminal" evidence="2">
    <location>
        <begin position="19"/>
        <end position="110"/>
    </location>
</feature>
<dbReference type="STRING" id="1419482.SAMN05444266_105444"/>
<keyword evidence="1" id="KW-0732">Signal</keyword>
<evidence type="ECO:0000313" key="4">
    <source>
        <dbReference type="Proteomes" id="UP000184420"/>
    </source>
</evidence>
<name>A0A1M7EH19_9BACT</name>
<dbReference type="AlphaFoldDB" id="A0A1M7EH19"/>
<dbReference type="Gene3D" id="1.20.1270.180">
    <property type="match status" value="1"/>
</dbReference>
<sequence>MKYFIICLLLFAATSKGFAQSQAEMNKKATEAYRQADKELNDIYQAIQKEYAANKKFLENLRDAQRLWVQFRDAQLKAMFPEAAKNYGSMFPVCKSNYLTLLTTQRIESLRVWLNGLPAGETCTGSIGVKQ</sequence>
<dbReference type="InterPro" id="IPR009739">
    <property type="entry name" value="LprI-like_N"/>
</dbReference>
<dbReference type="Pfam" id="PF07007">
    <property type="entry name" value="LprI"/>
    <property type="match status" value="1"/>
</dbReference>
<reference evidence="3 4" key="1">
    <citation type="submission" date="2016-11" db="EMBL/GenBank/DDBJ databases">
        <authorList>
            <person name="Jaros S."/>
            <person name="Januszkiewicz K."/>
            <person name="Wedrychowicz H."/>
        </authorList>
    </citation>
    <scope>NUCLEOTIDE SEQUENCE [LARGE SCALE GENOMIC DNA]</scope>
    <source>
        <strain evidence="3 4">DSM 27406</strain>
    </source>
</reference>
<proteinExistence type="predicted"/>
<dbReference type="RefSeq" id="WP_073082528.1">
    <property type="nucleotide sequence ID" value="NZ_FRBL01000005.1"/>
</dbReference>
<accession>A0A1M7EH19</accession>
<evidence type="ECO:0000256" key="1">
    <source>
        <dbReference type="SAM" id="SignalP"/>
    </source>
</evidence>